<dbReference type="PANTHER" id="PTHR21666:SF270">
    <property type="entry name" value="MUREIN HYDROLASE ACTIVATOR ENVC"/>
    <property type="match status" value="1"/>
</dbReference>
<dbReference type="GO" id="GO:0004040">
    <property type="term" value="F:amidase activity"/>
    <property type="evidence" value="ECO:0007669"/>
    <property type="project" value="InterPro"/>
</dbReference>
<sequence>MQEKDVPLNSFTMEVLPELSWRPSEYLLPKELRTKYETDMPLEGIPSFITSEMITGALKVQDEYGYPASVTIAQIIQESGYGTYGPGGEDGRGLSYLAYQYNNLFGIKGTGTAGSVDLLTGEETVLGQRYMTTAGFRAYYTYTESMEDRAELLKEVYSDLIGGVHDANTFAMRIAGRWATDRDYGESLIYQMETYDLYRLDRMTLGEYESLLDEFVDPCPGSSVTSTFGWREWSHSYHYGIDLGTGEENLPVYAAAAGTVAGVGYDASAGNWIAIDHGDGVVTKYFHNSEMYVEKGDQVEKGQQISLSGTTGRSTGNHLHFQLEIQGTAVDPAPYLFPEEE</sequence>
<dbReference type="CDD" id="cd12797">
    <property type="entry name" value="M23_peptidase"/>
    <property type="match status" value="1"/>
</dbReference>
<evidence type="ECO:0000313" key="2">
    <source>
        <dbReference type="EMBL" id="MBM6948063.1"/>
    </source>
</evidence>
<dbReference type="Proteomes" id="UP000705508">
    <property type="component" value="Unassembled WGS sequence"/>
</dbReference>
<dbReference type="InterPro" id="IPR016047">
    <property type="entry name" value="M23ase_b-sheet_dom"/>
</dbReference>
<reference evidence="2" key="2">
    <citation type="journal article" date="2021" name="Sci. Rep.">
        <title>The distribution of antibiotic resistance genes in chicken gut microbiota commensals.</title>
        <authorList>
            <person name="Juricova H."/>
            <person name="Matiasovicova J."/>
            <person name="Kubasova T."/>
            <person name="Cejkova D."/>
            <person name="Rychlik I."/>
        </authorList>
    </citation>
    <scope>NUCLEOTIDE SEQUENCE</scope>
    <source>
        <strain evidence="2">An582</strain>
    </source>
</reference>
<dbReference type="SMART" id="SM00047">
    <property type="entry name" value="LYZ2"/>
    <property type="match status" value="1"/>
</dbReference>
<evidence type="ECO:0000313" key="3">
    <source>
        <dbReference type="Proteomes" id="UP000705508"/>
    </source>
</evidence>
<dbReference type="Pfam" id="PF01551">
    <property type="entry name" value="Peptidase_M23"/>
    <property type="match status" value="1"/>
</dbReference>
<evidence type="ECO:0000259" key="1">
    <source>
        <dbReference type="SMART" id="SM00047"/>
    </source>
</evidence>
<comment type="caution">
    <text evidence="2">The sequence shown here is derived from an EMBL/GenBank/DDBJ whole genome shotgun (WGS) entry which is preliminary data.</text>
</comment>
<accession>A0A938XAP8</accession>
<dbReference type="SUPFAM" id="SSF51261">
    <property type="entry name" value="Duplicated hybrid motif"/>
    <property type="match status" value="1"/>
</dbReference>
<feature type="domain" description="Mannosyl-glycoprotein endo-beta-N-acetylglucosamidase-like" evidence="1">
    <location>
        <begin position="39"/>
        <end position="201"/>
    </location>
</feature>
<dbReference type="Gene3D" id="1.10.530.10">
    <property type="match status" value="1"/>
</dbReference>
<name>A0A938XAP8_9CLOT</name>
<dbReference type="PANTHER" id="PTHR21666">
    <property type="entry name" value="PEPTIDASE-RELATED"/>
    <property type="match status" value="1"/>
</dbReference>
<dbReference type="GO" id="GO:0004222">
    <property type="term" value="F:metalloendopeptidase activity"/>
    <property type="evidence" value="ECO:0007669"/>
    <property type="project" value="TreeGrafter"/>
</dbReference>
<dbReference type="InterPro" id="IPR002901">
    <property type="entry name" value="MGlyc_endo_b_GlcNAc-like_dom"/>
</dbReference>
<proteinExistence type="predicted"/>
<dbReference type="InterPro" id="IPR050570">
    <property type="entry name" value="Cell_wall_metabolism_enzyme"/>
</dbReference>
<dbReference type="EMBL" id="JACJKS010000005">
    <property type="protein sequence ID" value="MBM6948063.1"/>
    <property type="molecule type" value="Genomic_DNA"/>
</dbReference>
<dbReference type="Gene3D" id="2.70.70.10">
    <property type="entry name" value="Glucose Permease (Domain IIA)"/>
    <property type="match status" value="1"/>
</dbReference>
<gene>
    <name evidence="2" type="ORF">H6A20_05210</name>
</gene>
<dbReference type="AlphaFoldDB" id="A0A938XAP8"/>
<organism evidence="2 3">
    <name type="scientific">Mordavella massiliensis</name>
    <dbReference type="NCBI Taxonomy" id="1871024"/>
    <lineage>
        <taxon>Bacteria</taxon>
        <taxon>Bacillati</taxon>
        <taxon>Bacillota</taxon>
        <taxon>Clostridia</taxon>
        <taxon>Eubacteriales</taxon>
        <taxon>Clostridiaceae</taxon>
        <taxon>Mordavella</taxon>
    </lineage>
</organism>
<dbReference type="InterPro" id="IPR011055">
    <property type="entry name" value="Dup_hybrid_motif"/>
</dbReference>
<dbReference type="Pfam" id="PF01832">
    <property type="entry name" value="Glucosaminidase"/>
    <property type="match status" value="1"/>
</dbReference>
<reference evidence="2" key="1">
    <citation type="submission" date="2020-08" db="EMBL/GenBank/DDBJ databases">
        <authorList>
            <person name="Cejkova D."/>
            <person name="Kubasova T."/>
            <person name="Jahodarova E."/>
            <person name="Rychlik I."/>
        </authorList>
    </citation>
    <scope>NUCLEOTIDE SEQUENCE</scope>
    <source>
        <strain evidence="2">An582</strain>
    </source>
</reference>
<protein>
    <submittedName>
        <fullName evidence="2">Peptidoglycan DD-metalloendopeptidase family protein</fullName>
    </submittedName>
</protein>